<name>A0ABS1J8X4_9BACL</name>
<sequence>MAKKRKKREEQKPLIQGFEKIPRTIEGVPLKPKVKKKGAKVKPPQFSEETVQESQGFGGLFWPGFPGLSESFRSSMVEYWKQFPTDVVPNTWLFSYNPPGFGSSASAVRFESPIVTGQKLFDDPFYTELPAPPLGEFDSAYPMWVKTIEAAQKRVEACPIGQESPECDAAREAYYAACRAYAKELDRVWGLQRFQDKGQKKKK</sequence>
<evidence type="ECO:0000313" key="2">
    <source>
        <dbReference type="Proteomes" id="UP000602284"/>
    </source>
</evidence>
<dbReference type="Proteomes" id="UP000602284">
    <property type="component" value="Unassembled WGS sequence"/>
</dbReference>
<evidence type="ECO:0000313" key="1">
    <source>
        <dbReference type="EMBL" id="MBL0386733.1"/>
    </source>
</evidence>
<accession>A0ABS1J8X4</accession>
<protein>
    <submittedName>
        <fullName evidence="1">Uncharacterized protein</fullName>
    </submittedName>
</protein>
<dbReference type="EMBL" id="JAEQNB010000002">
    <property type="protein sequence ID" value="MBL0386733.1"/>
    <property type="molecule type" value="Genomic_DNA"/>
</dbReference>
<dbReference type="RefSeq" id="WP_201633747.1">
    <property type="nucleotide sequence ID" value="NZ_JAEQNB010000002.1"/>
</dbReference>
<proteinExistence type="predicted"/>
<keyword evidence="2" id="KW-1185">Reference proteome</keyword>
<reference evidence="1 2" key="1">
    <citation type="submission" date="2021-01" db="EMBL/GenBank/DDBJ databases">
        <title>Tumebacillus sp. strain ITR2 16S ribosomal RNA gene Genome sequencing and assembly.</title>
        <authorList>
            <person name="Kang M."/>
        </authorList>
    </citation>
    <scope>NUCLEOTIDE SEQUENCE [LARGE SCALE GENOMIC DNA]</scope>
    <source>
        <strain evidence="1 2">ITR2</strain>
    </source>
</reference>
<comment type="caution">
    <text evidence="1">The sequence shown here is derived from an EMBL/GenBank/DDBJ whole genome shotgun (WGS) entry which is preliminary data.</text>
</comment>
<organism evidence="1 2">
    <name type="scientific">Tumebacillus amylolyticus</name>
    <dbReference type="NCBI Taxonomy" id="2801339"/>
    <lineage>
        <taxon>Bacteria</taxon>
        <taxon>Bacillati</taxon>
        <taxon>Bacillota</taxon>
        <taxon>Bacilli</taxon>
        <taxon>Bacillales</taxon>
        <taxon>Alicyclobacillaceae</taxon>
        <taxon>Tumebacillus</taxon>
    </lineage>
</organism>
<gene>
    <name evidence="1" type="ORF">JJB07_08715</name>
</gene>